<proteinExistence type="predicted"/>
<evidence type="ECO:0000313" key="2">
    <source>
        <dbReference type="Proteomes" id="UP000036202"/>
    </source>
</evidence>
<dbReference type="Proteomes" id="UP000036202">
    <property type="component" value="Plasmid pbeh6"/>
</dbReference>
<dbReference type="EMBL" id="CP015328">
    <property type="protein sequence ID" value="AWG44333.1"/>
    <property type="molecule type" value="Genomic_DNA"/>
</dbReference>
<accession>A0A2S1LZT9</accession>
<sequence>MFTIENHIASLKEGLQRHSDALIHRIKETLTFNYYEKIDLLDFTAFVQSFEMNIVMFSMDRDANEVFYEGSDHSIFAGSYTLLEDIEYYHIPEDKEDEFWTFYEEADYAISEAETKVIGEWFADCWNKANGKSVPLPAYFSFHDYDPCFDLYENKWITDGDKWDY</sequence>
<keyword evidence="1" id="KW-0614">Plasmid</keyword>
<keyword evidence="2" id="KW-1185">Reference proteome</keyword>
<dbReference type="KEGG" id="beo:BEH_26475"/>
<organism evidence="1 2">
    <name type="scientific">Priestia filamentosa</name>
    <dbReference type="NCBI Taxonomy" id="1402861"/>
    <lineage>
        <taxon>Bacteria</taxon>
        <taxon>Bacillati</taxon>
        <taxon>Bacillota</taxon>
        <taxon>Bacilli</taxon>
        <taxon>Bacillales</taxon>
        <taxon>Bacillaceae</taxon>
        <taxon>Priestia</taxon>
    </lineage>
</organism>
<dbReference type="AlphaFoldDB" id="A0A2S1LZT9"/>
<evidence type="ECO:0000313" key="1">
    <source>
        <dbReference type="EMBL" id="AWG44333.1"/>
    </source>
</evidence>
<geneLocation type="plasmid" evidence="2">
    <name>pbeh6</name>
</geneLocation>
<gene>
    <name evidence="1" type="ORF">BEH_26475</name>
</gene>
<dbReference type="OrthoDB" id="2900654at2"/>
<name>A0A2S1LZT9_9BACI</name>
<reference evidence="1 2" key="1">
    <citation type="journal article" date="2015" name="PLoS ONE">
        <title>Genome Sequence of Bacillus endophyticus and Analysis of Its Companion Mechanism in the Ketogulonigenium vulgare-Bacillus Strain Consortium.</title>
        <authorList>
            <person name="Jia N."/>
            <person name="Du J."/>
            <person name="Ding M.Z."/>
            <person name="Gao F."/>
            <person name="Yuan Y.J."/>
        </authorList>
    </citation>
    <scope>NUCLEOTIDE SEQUENCE [LARGE SCALE GENOMIC DNA]</scope>
    <source>
        <strain evidence="1 2">Hbe603</strain>
        <plasmid evidence="2">pbeh6</plasmid>
    </source>
</reference>
<protein>
    <submittedName>
        <fullName evidence="1">Uncharacterized protein</fullName>
    </submittedName>
</protein>